<feature type="region of interest" description="Disordered" evidence="1">
    <location>
        <begin position="118"/>
        <end position="152"/>
    </location>
</feature>
<keyword evidence="5" id="KW-1185">Reference proteome</keyword>
<reference evidence="2" key="5">
    <citation type="submission" date="2024-05" db="EMBL/GenBank/DDBJ databases">
        <authorList>
            <person name="Sun Q."/>
            <person name="Sedlacek I."/>
        </authorList>
    </citation>
    <scope>NUCLEOTIDE SEQUENCE</scope>
    <source>
        <strain evidence="2">CCM 7403</strain>
    </source>
</reference>
<dbReference type="KEGG" id="ndp:E2C04_06750"/>
<reference evidence="3" key="4">
    <citation type="submission" date="2019-03" db="EMBL/GenBank/DDBJ databases">
        <authorList>
            <person name="Huang Y."/>
        </authorList>
    </citation>
    <scope>NUCLEOTIDE SEQUENCE</scope>
    <source>
        <strain evidence="3">JCM 16608</strain>
    </source>
</reference>
<reference evidence="3 4" key="1">
    <citation type="journal article" date="2008" name="Int. J. Syst. Evol. Microbiol.">
        <title>Nocardioides daphniae sp. nov., isolated from Daphnia cucullata (Crustacea: Cladocera).</title>
        <authorList>
            <person name="Toth E.M."/>
            <person name="Keki Z."/>
            <person name="Homonnay Z.G."/>
            <person name="Borsodi A.K."/>
            <person name="Marialigeti K."/>
            <person name="Schumann P."/>
        </authorList>
    </citation>
    <scope>NUCLEOTIDE SEQUENCE [LARGE SCALE GENOMIC DNA]</scope>
    <source>
        <strain evidence="3 4">JCM 16608</strain>
    </source>
</reference>
<dbReference type="RefSeq" id="WP_135832038.1">
    <property type="nucleotide sequence ID" value="NZ_BMCK01000002.1"/>
</dbReference>
<protein>
    <submittedName>
        <fullName evidence="3">Uncharacterized protein</fullName>
    </submittedName>
</protein>
<dbReference type="EMBL" id="CP038462">
    <property type="protein sequence ID" value="QCC76992.1"/>
    <property type="molecule type" value="Genomic_DNA"/>
</dbReference>
<dbReference type="AlphaFoldDB" id="A0A4P7UA83"/>
<reference evidence="2" key="2">
    <citation type="journal article" date="2014" name="Int. J. Syst. Evol. Microbiol.">
        <title>Complete genome of a new Firmicutes species belonging to the dominant human colonic microbiota ('Ruminococcus bicirculans') reveals two chromosomes and a selective capacity to utilize plant glucans.</title>
        <authorList>
            <consortium name="NISC Comparative Sequencing Program"/>
            <person name="Wegmann U."/>
            <person name="Louis P."/>
            <person name="Goesmann A."/>
            <person name="Henrissat B."/>
            <person name="Duncan S.H."/>
            <person name="Flint H.J."/>
        </authorList>
    </citation>
    <scope>NUCLEOTIDE SEQUENCE</scope>
    <source>
        <strain evidence="2">CCM 7403</strain>
    </source>
</reference>
<gene>
    <name evidence="3" type="ORF">E2C04_06750</name>
    <name evidence="2" type="ORF">GCM10007231_16910</name>
</gene>
<evidence type="ECO:0000313" key="4">
    <source>
        <dbReference type="Proteomes" id="UP000297025"/>
    </source>
</evidence>
<evidence type="ECO:0000313" key="2">
    <source>
        <dbReference type="EMBL" id="GGD18414.1"/>
    </source>
</evidence>
<dbReference type="Proteomes" id="UP000297025">
    <property type="component" value="Chromosome"/>
</dbReference>
<dbReference type="Proteomes" id="UP000630594">
    <property type="component" value="Unassembled WGS sequence"/>
</dbReference>
<feature type="compositionally biased region" description="Basic and acidic residues" evidence="1">
    <location>
        <begin position="137"/>
        <end position="146"/>
    </location>
</feature>
<proteinExistence type="predicted"/>
<evidence type="ECO:0000313" key="5">
    <source>
        <dbReference type="Proteomes" id="UP000630594"/>
    </source>
</evidence>
<organism evidence="3 4">
    <name type="scientific">Nocardioides daphniae</name>
    <dbReference type="NCBI Taxonomy" id="402297"/>
    <lineage>
        <taxon>Bacteria</taxon>
        <taxon>Bacillati</taxon>
        <taxon>Actinomycetota</taxon>
        <taxon>Actinomycetes</taxon>
        <taxon>Propionibacteriales</taxon>
        <taxon>Nocardioidaceae</taxon>
        <taxon>Nocardioides</taxon>
    </lineage>
</organism>
<evidence type="ECO:0000256" key="1">
    <source>
        <dbReference type="SAM" id="MobiDB-lite"/>
    </source>
</evidence>
<dbReference type="OrthoDB" id="5244810at2"/>
<accession>A0A4P7UA83</accession>
<sequence>MSTEDEGARPGHDHEVGSLGEEALRLLGAVSGWVSHHGADAQHGAEEVVRQACEGVQQVARGFEEHLATGAPECTWCPICRTVHVVRSLSPEVTTHLGAAASSLLKAAAALMATAVPDSARGGSGHRPAGGASEGSGDERVQHIPLDDEPTP</sequence>
<name>A0A4P7UA83_9ACTN</name>
<dbReference type="EMBL" id="BMCK01000002">
    <property type="protein sequence ID" value="GGD18414.1"/>
    <property type="molecule type" value="Genomic_DNA"/>
</dbReference>
<evidence type="ECO:0000313" key="3">
    <source>
        <dbReference type="EMBL" id="QCC76992.1"/>
    </source>
</evidence>
<reference evidence="5" key="3">
    <citation type="journal article" date="2019" name="Int. J. Syst. Evol. Microbiol.">
        <title>The Global Catalogue of Microorganisms (GCM) 10K type strain sequencing project: providing services to taxonomists for standard genome sequencing and annotation.</title>
        <authorList>
            <consortium name="The Broad Institute Genomics Platform"/>
            <consortium name="The Broad Institute Genome Sequencing Center for Infectious Disease"/>
            <person name="Wu L."/>
            <person name="Ma J."/>
        </authorList>
    </citation>
    <scope>NUCLEOTIDE SEQUENCE [LARGE SCALE GENOMIC DNA]</scope>
    <source>
        <strain evidence="5">CCM 7403</strain>
    </source>
</reference>